<dbReference type="InterPro" id="IPR009003">
    <property type="entry name" value="Peptidase_S1_PA"/>
</dbReference>
<keyword evidence="1" id="KW-1015">Disulfide bond</keyword>
<evidence type="ECO:0000259" key="3">
    <source>
        <dbReference type="PROSITE" id="PS50240"/>
    </source>
</evidence>
<dbReference type="EMBL" id="JOJR01000939">
    <property type="protein sequence ID" value="RCN33327.1"/>
    <property type="molecule type" value="Genomic_DNA"/>
</dbReference>
<comment type="caution">
    <text evidence="4">The sequence shown here is derived from an EMBL/GenBank/DDBJ whole genome shotgun (WGS) entry which is preliminary data.</text>
</comment>
<evidence type="ECO:0000256" key="2">
    <source>
        <dbReference type="ARBA" id="ARBA00024195"/>
    </source>
</evidence>
<dbReference type="AlphaFoldDB" id="A0A368FSW5"/>
<dbReference type="Proteomes" id="UP000252519">
    <property type="component" value="Unassembled WGS sequence"/>
</dbReference>
<dbReference type="InterPro" id="IPR051487">
    <property type="entry name" value="Ser/Thr_Proteases_Immune/Dev"/>
</dbReference>
<keyword evidence="5" id="KW-1185">Reference proteome</keyword>
<feature type="domain" description="Peptidase S1" evidence="3">
    <location>
        <begin position="1"/>
        <end position="173"/>
    </location>
</feature>
<dbReference type="OrthoDB" id="6353231at2759"/>
<dbReference type="InterPro" id="IPR001254">
    <property type="entry name" value="Trypsin_dom"/>
</dbReference>
<evidence type="ECO:0000256" key="1">
    <source>
        <dbReference type="ARBA" id="ARBA00023157"/>
    </source>
</evidence>
<dbReference type="PANTHER" id="PTHR24256">
    <property type="entry name" value="TRYPTASE-RELATED"/>
    <property type="match status" value="1"/>
</dbReference>
<proteinExistence type="inferred from homology"/>
<gene>
    <name evidence="4" type="ORF">ANCCAN_20852</name>
</gene>
<sequence length="173" mass="19168">QCGGTLISKRHVITAAHCFWKDSDKNTSCNTEDMIANDIVRKNLKVVVGGTCTMADSGANCTEEDVGTRIGVKKLMFEEFYEKGCSGTKDIAIIELLHDAPKDVHHVCLPHLHHVDELSDPSLRVSSFGWGSDPLNDYENETTPFLQKVDLGDRMYCSGHSRADINIVFVIEV</sequence>
<dbReference type="PROSITE" id="PS00134">
    <property type="entry name" value="TRYPSIN_HIS"/>
    <property type="match status" value="1"/>
</dbReference>
<dbReference type="Pfam" id="PF00089">
    <property type="entry name" value="Trypsin"/>
    <property type="match status" value="1"/>
</dbReference>
<dbReference type="GO" id="GO:0006508">
    <property type="term" value="P:proteolysis"/>
    <property type="evidence" value="ECO:0007669"/>
    <property type="project" value="InterPro"/>
</dbReference>
<comment type="similarity">
    <text evidence="2">Belongs to the peptidase S1 family. CLIP subfamily.</text>
</comment>
<dbReference type="SUPFAM" id="SSF50494">
    <property type="entry name" value="Trypsin-like serine proteases"/>
    <property type="match status" value="1"/>
</dbReference>
<dbReference type="InterPro" id="IPR043504">
    <property type="entry name" value="Peptidase_S1_PA_chymotrypsin"/>
</dbReference>
<dbReference type="InterPro" id="IPR018114">
    <property type="entry name" value="TRYPSIN_HIS"/>
</dbReference>
<evidence type="ECO:0000313" key="5">
    <source>
        <dbReference type="Proteomes" id="UP000252519"/>
    </source>
</evidence>
<name>A0A368FSW5_ANCCA</name>
<dbReference type="Gene3D" id="2.40.10.10">
    <property type="entry name" value="Trypsin-like serine proteases"/>
    <property type="match status" value="1"/>
</dbReference>
<accession>A0A368FSW5</accession>
<evidence type="ECO:0000313" key="4">
    <source>
        <dbReference type="EMBL" id="RCN33327.1"/>
    </source>
</evidence>
<dbReference type="PRINTS" id="PR00722">
    <property type="entry name" value="CHYMOTRYPSIN"/>
</dbReference>
<dbReference type="PROSITE" id="PS50240">
    <property type="entry name" value="TRYPSIN_DOM"/>
    <property type="match status" value="1"/>
</dbReference>
<dbReference type="GO" id="GO:0004252">
    <property type="term" value="F:serine-type endopeptidase activity"/>
    <property type="evidence" value="ECO:0007669"/>
    <property type="project" value="InterPro"/>
</dbReference>
<protein>
    <recommendedName>
        <fullName evidence="3">Peptidase S1 domain-containing protein</fullName>
    </recommendedName>
</protein>
<dbReference type="STRING" id="29170.A0A368FSW5"/>
<feature type="non-terminal residue" evidence="4">
    <location>
        <position position="1"/>
    </location>
</feature>
<organism evidence="4 5">
    <name type="scientific">Ancylostoma caninum</name>
    <name type="common">Dog hookworm</name>
    <dbReference type="NCBI Taxonomy" id="29170"/>
    <lineage>
        <taxon>Eukaryota</taxon>
        <taxon>Metazoa</taxon>
        <taxon>Ecdysozoa</taxon>
        <taxon>Nematoda</taxon>
        <taxon>Chromadorea</taxon>
        <taxon>Rhabditida</taxon>
        <taxon>Rhabditina</taxon>
        <taxon>Rhabditomorpha</taxon>
        <taxon>Strongyloidea</taxon>
        <taxon>Ancylostomatidae</taxon>
        <taxon>Ancylostomatinae</taxon>
        <taxon>Ancylostoma</taxon>
    </lineage>
</organism>
<reference evidence="4 5" key="1">
    <citation type="submission" date="2014-10" db="EMBL/GenBank/DDBJ databases">
        <title>Draft genome of the hookworm Ancylostoma caninum.</title>
        <authorList>
            <person name="Mitreva M."/>
        </authorList>
    </citation>
    <scope>NUCLEOTIDE SEQUENCE [LARGE SCALE GENOMIC DNA]</scope>
    <source>
        <strain evidence="4 5">Baltimore</strain>
    </source>
</reference>
<dbReference type="InterPro" id="IPR001314">
    <property type="entry name" value="Peptidase_S1A"/>
</dbReference>